<dbReference type="GeneID" id="9597918"/>
<keyword evidence="2" id="KW-1185">Reference proteome</keyword>
<gene>
    <name evidence="1" type="ORF">SCHCODRAFT_86045</name>
</gene>
<dbReference type="VEuPathDB" id="FungiDB:SCHCODRAFT_02640444"/>
<proteinExistence type="predicted"/>
<name>D8QH19_SCHCM</name>
<sequence>MSCSLCRLPFVPALGSMNPLPEHFPPDGFMTKAQYSYFESALGFGPRVHGLVKNFKFLSPNNFGTFDPPFLLNVAWAHPEFTFVMMHHVCGALFRRVMGCEGNTFEDQKRLCEVEVVMGPLGELEDAGELRGVDYANLGQKIDVKPFWRVGNDHGQNSFKYEEFQQSPLGDWLFTRPDSIPRFYPVVEAKHWGTIPHPDVIPAGTDILTRQPLDVLLAIIAHLDAPTFVKLTSTCRFLRAHALITFQPEARRLVLALPWAFAMTSELEKMTDAMRQAVPDPVRSPHDGDWLLYLSHVHRTKSMRVRRWLWANAEEAARVFEERKRASPYAEGKHTPEREKFDRQVESLYFPPMF</sequence>
<protein>
    <submittedName>
        <fullName evidence="1">Expressed protein</fullName>
    </submittedName>
</protein>
<dbReference type="InParanoid" id="D8QH19"/>
<organism evidence="2">
    <name type="scientific">Schizophyllum commune (strain H4-8 / FGSC 9210)</name>
    <name type="common">Split gill fungus</name>
    <dbReference type="NCBI Taxonomy" id="578458"/>
    <lineage>
        <taxon>Eukaryota</taxon>
        <taxon>Fungi</taxon>
        <taxon>Dikarya</taxon>
        <taxon>Basidiomycota</taxon>
        <taxon>Agaricomycotina</taxon>
        <taxon>Agaricomycetes</taxon>
        <taxon>Agaricomycetidae</taxon>
        <taxon>Agaricales</taxon>
        <taxon>Schizophyllaceae</taxon>
        <taxon>Schizophyllum</taxon>
    </lineage>
</organism>
<dbReference type="KEGG" id="scm:SCHCO_02640444"/>
<dbReference type="EMBL" id="GL377312">
    <property type="protein sequence ID" value="EFI92593.1"/>
    <property type="molecule type" value="Genomic_DNA"/>
</dbReference>
<reference evidence="1 2" key="1">
    <citation type="journal article" date="2010" name="Nat. Biotechnol.">
        <title>Genome sequence of the model mushroom Schizophyllum commune.</title>
        <authorList>
            <person name="Ohm R.A."/>
            <person name="de Jong J.F."/>
            <person name="Lugones L.G."/>
            <person name="Aerts A."/>
            <person name="Kothe E."/>
            <person name="Stajich J.E."/>
            <person name="de Vries R.P."/>
            <person name="Record E."/>
            <person name="Levasseur A."/>
            <person name="Baker S.E."/>
            <person name="Bartholomew K.A."/>
            <person name="Coutinho P.M."/>
            <person name="Erdmann S."/>
            <person name="Fowler T.J."/>
            <person name="Gathman A.C."/>
            <person name="Lombard V."/>
            <person name="Henrissat B."/>
            <person name="Knabe N."/>
            <person name="Kuees U."/>
            <person name="Lilly W.W."/>
            <person name="Lindquist E."/>
            <person name="Lucas S."/>
            <person name="Magnuson J.K."/>
            <person name="Piumi F."/>
            <person name="Raudaskoski M."/>
            <person name="Salamov A."/>
            <person name="Schmutz J."/>
            <person name="Schwarze F.W.M.R."/>
            <person name="vanKuyk P.A."/>
            <person name="Horton J.S."/>
            <person name="Grigoriev I.V."/>
            <person name="Woesten H.A.B."/>
        </authorList>
    </citation>
    <scope>NUCLEOTIDE SEQUENCE [LARGE SCALE GENOMIC DNA]</scope>
    <source>
        <strain evidence="2">H4-8 / FGSC 9210</strain>
    </source>
</reference>
<dbReference type="Proteomes" id="UP000007431">
    <property type="component" value="Unassembled WGS sequence"/>
</dbReference>
<evidence type="ECO:0000313" key="2">
    <source>
        <dbReference type="Proteomes" id="UP000007431"/>
    </source>
</evidence>
<dbReference type="OrthoDB" id="3249754at2759"/>
<dbReference type="OMA" id="AWTLNRP"/>
<dbReference type="AlphaFoldDB" id="D8QH19"/>
<dbReference type="eggNOG" id="ENOG502SNNF">
    <property type="taxonomic scope" value="Eukaryota"/>
</dbReference>
<dbReference type="HOGENOM" id="CLU_806789_0_0_1"/>
<evidence type="ECO:0000313" key="1">
    <source>
        <dbReference type="EMBL" id="EFI92593.1"/>
    </source>
</evidence>
<dbReference type="RefSeq" id="XP_003027496.1">
    <property type="nucleotide sequence ID" value="XM_003027450.1"/>
</dbReference>
<accession>D8QH19</accession>